<feature type="transmembrane region" description="Helical" evidence="1">
    <location>
        <begin position="12"/>
        <end position="36"/>
    </location>
</feature>
<accession>X1CNH7</accession>
<keyword evidence="1" id="KW-0812">Transmembrane</keyword>
<evidence type="ECO:0000313" key="2">
    <source>
        <dbReference type="EMBL" id="GAH09342.1"/>
    </source>
</evidence>
<dbReference type="AlphaFoldDB" id="X1CNH7"/>
<feature type="transmembrane region" description="Helical" evidence="1">
    <location>
        <begin position="57"/>
        <end position="78"/>
    </location>
</feature>
<reference evidence="2" key="1">
    <citation type="journal article" date="2014" name="Front. Microbiol.">
        <title>High frequency of phylogenetically diverse reductive dehalogenase-homologous genes in deep subseafloor sedimentary metagenomes.</title>
        <authorList>
            <person name="Kawai M."/>
            <person name="Futagami T."/>
            <person name="Toyoda A."/>
            <person name="Takaki Y."/>
            <person name="Nishi S."/>
            <person name="Hori S."/>
            <person name="Arai W."/>
            <person name="Tsubouchi T."/>
            <person name="Morono Y."/>
            <person name="Uchiyama I."/>
            <person name="Ito T."/>
            <person name="Fujiyama A."/>
            <person name="Inagaki F."/>
            <person name="Takami H."/>
        </authorList>
    </citation>
    <scope>NUCLEOTIDE SEQUENCE</scope>
    <source>
        <strain evidence="2">Expedition CK06-06</strain>
    </source>
</reference>
<organism evidence="2">
    <name type="scientific">marine sediment metagenome</name>
    <dbReference type="NCBI Taxonomy" id="412755"/>
    <lineage>
        <taxon>unclassified sequences</taxon>
        <taxon>metagenomes</taxon>
        <taxon>ecological metagenomes</taxon>
    </lineage>
</organism>
<sequence length="140" mass="15897">MSLIPAFEIGVWNTWIFMAAWLFFHIVPLTWPIFRYDIKAMFKKGAASPPYNKTEKIINNFGTVVWVILFIYSIFLPLPLGTPLLYAGIALFVVGLIICEIAGIPWATAPVDEPITRGIYRYSRHPIYIGVFVQYIGIGI</sequence>
<evidence type="ECO:0000256" key="1">
    <source>
        <dbReference type="SAM" id="Phobius"/>
    </source>
</evidence>
<feature type="non-terminal residue" evidence="2">
    <location>
        <position position="140"/>
    </location>
</feature>
<proteinExistence type="predicted"/>
<dbReference type="EMBL" id="BART01029659">
    <property type="protein sequence ID" value="GAH09342.1"/>
    <property type="molecule type" value="Genomic_DNA"/>
</dbReference>
<feature type="transmembrane region" description="Helical" evidence="1">
    <location>
        <begin position="84"/>
        <end position="107"/>
    </location>
</feature>
<name>X1CNH7_9ZZZZ</name>
<gene>
    <name evidence="2" type="ORF">S01H4_51986</name>
</gene>
<dbReference type="Gene3D" id="1.20.120.1630">
    <property type="match status" value="1"/>
</dbReference>
<comment type="caution">
    <text evidence="2">The sequence shown here is derived from an EMBL/GenBank/DDBJ whole genome shotgun (WGS) entry which is preliminary data.</text>
</comment>
<keyword evidence="1" id="KW-1133">Transmembrane helix</keyword>
<protein>
    <submittedName>
        <fullName evidence="2">Uncharacterized protein</fullName>
    </submittedName>
</protein>
<keyword evidence="1" id="KW-0472">Membrane</keyword>